<protein>
    <submittedName>
        <fullName evidence="1">Uncharacterized protein</fullName>
    </submittedName>
</protein>
<dbReference type="HOGENOM" id="CLU_026826_1_1_1"/>
<evidence type="ECO:0000313" key="2">
    <source>
        <dbReference type="Proteomes" id="UP000009168"/>
    </source>
</evidence>
<dbReference type="OrthoDB" id="120976at2759"/>
<accession>Q22E87</accession>
<dbReference type="EMBL" id="GG662778">
    <property type="protein sequence ID" value="EAR83641.3"/>
    <property type="molecule type" value="Genomic_DNA"/>
</dbReference>
<organism evidence="1 2">
    <name type="scientific">Tetrahymena thermophila (strain SB210)</name>
    <dbReference type="NCBI Taxonomy" id="312017"/>
    <lineage>
        <taxon>Eukaryota</taxon>
        <taxon>Sar</taxon>
        <taxon>Alveolata</taxon>
        <taxon>Ciliophora</taxon>
        <taxon>Intramacronucleata</taxon>
        <taxon>Oligohymenophorea</taxon>
        <taxon>Hymenostomatida</taxon>
        <taxon>Tetrahymenina</taxon>
        <taxon>Tetrahymenidae</taxon>
        <taxon>Tetrahymena</taxon>
    </lineage>
</organism>
<sequence>MKFMTRVFQTQQMLYLIALISQIQLQIYHIINSVIKEFLNQDQLQRISKFCQNQSQILGQNNFFQFNKSKNYLIQFLIKHNDKKLKYLLSLNKITANGSHDLWACLKICKHLRNLTINLKAKGANCAHGLNSDIINTNIMILKLDLRWNKIGKNGLKSLKQALKSCVNLASLELYLSKLNLNANEVVKVTRLVPKLNKLVFKQIIID</sequence>
<proteinExistence type="predicted"/>
<evidence type="ECO:0000313" key="1">
    <source>
        <dbReference type="EMBL" id="EAR83641.3"/>
    </source>
</evidence>
<dbReference type="AlphaFoldDB" id="Q22E87"/>
<dbReference type="Proteomes" id="UP000009168">
    <property type="component" value="Unassembled WGS sequence"/>
</dbReference>
<dbReference type="GeneID" id="7824149"/>
<dbReference type="SUPFAM" id="SSF52047">
    <property type="entry name" value="RNI-like"/>
    <property type="match status" value="1"/>
</dbReference>
<dbReference type="RefSeq" id="XP_001031304.3">
    <property type="nucleotide sequence ID" value="XM_001031304.3"/>
</dbReference>
<keyword evidence="2" id="KW-1185">Reference proteome</keyword>
<dbReference type="InParanoid" id="Q22E87"/>
<gene>
    <name evidence="1" type="ORF">TTHERM_00835410</name>
</gene>
<name>Q22E87_TETTS</name>
<dbReference type="Gene3D" id="3.80.10.10">
    <property type="entry name" value="Ribonuclease Inhibitor"/>
    <property type="match status" value="1"/>
</dbReference>
<dbReference type="KEGG" id="tet:TTHERM_00835410"/>
<reference evidence="2" key="1">
    <citation type="journal article" date="2006" name="PLoS Biol.">
        <title>Macronuclear genome sequence of the ciliate Tetrahymena thermophila, a model eukaryote.</title>
        <authorList>
            <person name="Eisen J.A."/>
            <person name="Coyne R.S."/>
            <person name="Wu M."/>
            <person name="Wu D."/>
            <person name="Thiagarajan M."/>
            <person name="Wortman J.R."/>
            <person name="Badger J.H."/>
            <person name="Ren Q."/>
            <person name="Amedeo P."/>
            <person name="Jones K.M."/>
            <person name="Tallon L.J."/>
            <person name="Delcher A.L."/>
            <person name="Salzberg S.L."/>
            <person name="Silva J.C."/>
            <person name="Haas B.J."/>
            <person name="Majoros W.H."/>
            <person name="Farzad M."/>
            <person name="Carlton J.M."/>
            <person name="Smith R.K. Jr."/>
            <person name="Garg J."/>
            <person name="Pearlman R.E."/>
            <person name="Karrer K.M."/>
            <person name="Sun L."/>
            <person name="Manning G."/>
            <person name="Elde N.C."/>
            <person name="Turkewitz A.P."/>
            <person name="Asai D.J."/>
            <person name="Wilkes D.E."/>
            <person name="Wang Y."/>
            <person name="Cai H."/>
            <person name="Collins K."/>
            <person name="Stewart B.A."/>
            <person name="Lee S.R."/>
            <person name="Wilamowska K."/>
            <person name="Weinberg Z."/>
            <person name="Ruzzo W.L."/>
            <person name="Wloga D."/>
            <person name="Gaertig J."/>
            <person name="Frankel J."/>
            <person name="Tsao C.-C."/>
            <person name="Gorovsky M.A."/>
            <person name="Keeling P.J."/>
            <person name="Waller R.F."/>
            <person name="Patron N.J."/>
            <person name="Cherry J.M."/>
            <person name="Stover N.A."/>
            <person name="Krieger C.J."/>
            <person name="del Toro C."/>
            <person name="Ryder H.F."/>
            <person name="Williamson S.C."/>
            <person name="Barbeau R.A."/>
            <person name="Hamilton E.P."/>
            <person name="Orias E."/>
        </authorList>
    </citation>
    <scope>NUCLEOTIDE SEQUENCE [LARGE SCALE GENOMIC DNA]</scope>
    <source>
        <strain evidence="2">SB210</strain>
    </source>
</reference>
<dbReference type="InterPro" id="IPR032675">
    <property type="entry name" value="LRR_dom_sf"/>
</dbReference>